<protein>
    <recommendedName>
        <fullName evidence="3">Lipoprotein</fullName>
    </recommendedName>
</protein>
<proteinExistence type="predicted"/>
<dbReference type="RefSeq" id="WP_193112862.1">
    <property type="nucleotide sequence ID" value="NZ_CP041165.1"/>
</dbReference>
<gene>
    <name evidence="1" type="ORF">FJR03_07220</name>
</gene>
<dbReference type="InterPro" id="IPR015943">
    <property type="entry name" value="WD40/YVTN_repeat-like_dom_sf"/>
</dbReference>
<evidence type="ECO:0000313" key="2">
    <source>
        <dbReference type="Proteomes" id="UP000593910"/>
    </source>
</evidence>
<organism evidence="1 2">
    <name type="scientific">Sulfurimonas marina</name>
    <dbReference type="NCBI Taxonomy" id="2590551"/>
    <lineage>
        <taxon>Bacteria</taxon>
        <taxon>Pseudomonadati</taxon>
        <taxon>Campylobacterota</taxon>
        <taxon>Epsilonproteobacteria</taxon>
        <taxon>Campylobacterales</taxon>
        <taxon>Sulfurimonadaceae</taxon>
        <taxon>Sulfurimonas</taxon>
    </lineage>
</organism>
<dbReference type="KEGG" id="smax:FJR03_07220"/>
<dbReference type="Proteomes" id="UP000593910">
    <property type="component" value="Chromosome"/>
</dbReference>
<sequence>MKNYIFFTLTALTIVFSGCSTKEVFEPKSVEADWDKESSIESDLVDRAYNVALLDNGKVLDKDGVKDITIDEDKRLISESDGWIISASIDGNVSIVSIADSNITKNIDLKNTIAAASIKDNILAVLFANNDMALYDINTKALVLKEQGSKSLAVDMKIVNPYFMKDLVIFSTLDGKIVIINATVKKRLRTVIVSSQDKFNNIIYFNMIDNKIIAATGTKILSLAQKEIRQKYEIRSIIDDDKMLYIATKQGDVISLTPELEVVNKTKFPFAHILGMVSDEEKIYLLEKEEYLIEIDKKTFEYKIYESDFSDGFVFVGDKVFYVDDTKISIK</sequence>
<dbReference type="SUPFAM" id="SSF50978">
    <property type="entry name" value="WD40 repeat-like"/>
    <property type="match status" value="1"/>
</dbReference>
<dbReference type="AlphaFoldDB" id="A0A7M1AVY6"/>
<dbReference type="EMBL" id="CP041165">
    <property type="protein sequence ID" value="QOP41546.1"/>
    <property type="molecule type" value="Genomic_DNA"/>
</dbReference>
<dbReference type="PROSITE" id="PS51257">
    <property type="entry name" value="PROKAR_LIPOPROTEIN"/>
    <property type="match status" value="1"/>
</dbReference>
<evidence type="ECO:0008006" key="3">
    <source>
        <dbReference type="Google" id="ProtNLM"/>
    </source>
</evidence>
<name>A0A7M1AVY6_9BACT</name>
<evidence type="ECO:0000313" key="1">
    <source>
        <dbReference type="EMBL" id="QOP41546.1"/>
    </source>
</evidence>
<keyword evidence="2" id="KW-1185">Reference proteome</keyword>
<reference evidence="1 2" key="1">
    <citation type="submission" date="2019-06" db="EMBL/GenBank/DDBJ databases">
        <title>Sulfurimonas gotlandica sp. nov., a chemoautotrophic and psychrotolerant epsilonproteobacterium isolated from a pelagic redoxcline, and an emended description of the genus Sulfurimonas.</title>
        <authorList>
            <person name="Wang S."/>
            <person name="Jiang L."/>
            <person name="Shao Z."/>
        </authorList>
    </citation>
    <scope>NUCLEOTIDE SEQUENCE [LARGE SCALE GENOMIC DNA]</scope>
    <source>
        <strain evidence="1 2">B2</strain>
    </source>
</reference>
<dbReference type="InterPro" id="IPR036322">
    <property type="entry name" value="WD40_repeat_dom_sf"/>
</dbReference>
<dbReference type="Gene3D" id="2.130.10.10">
    <property type="entry name" value="YVTN repeat-like/Quinoprotein amine dehydrogenase"/>
    <property type="match status" value="1"/>
</dbReference>
<accession>A0A7M1AVY6</accession>